<dbReference type="Gene3D" id="3.40.50.1820">
    <property type="entry name" value="alpha/beta hydrolase"/>
    <property type="match status" value="1"/>
</dbReference>
<dbReference type="InterPro" id="IPR000073">
    <property type="entry name" value="AB_hydrolase_1"/>
</dbReference>
<accession>A0A1I2BP91</accession>
<dbReference type="Pfam" id="PF00561">
    <property type="entry name" value="Abhydrolase_1"/>
    <property type="match status" value="1"/>
</dbReference>
<dbReference type="InterPro" id="IPR029058">
    <property type="entry name" value="AB_hydrolase_fold"/>
</dbReference>
<dbReference type="PRINTS" id="PR00111">
    <property type="entry name" value="ABHYDROLASE"/>
</dbReference>
<gene>
    <name evidence="2" type="ORF">SAMN05216378_3579</name>
</gene>
<dbReference type="AlphaFoldDB" id="A0A1I2BP91"/>
<dbReference type="EMBL" id="FOMT01000003">
    <property type="protein sequence ID" value="SFE57113.1"/>
    <property type="molecule type" value="Genomic_DNA"/>
</dbReference>
<name>A0A1I2BP91_9BACL</name>
<dbReference type="OrthoDB" id="6191536at2"/>
<reference evidence="3" key="1">
    <citation type="submission" date="2016-10" db="EMBL/GenBank/DDBJ databases">
        <authorList>
            <person name="Varghese N."/>
            <person name="Submissions S."/>
        </authorList>
    </citation>
    <scope>NUCLEOTIDE SEQUENCE [LARGE SCALE GENOMIC DNA]</scope>
    <source>
        <strain evidence="3">CGMCC 1.10784</strain>
    </source>
</reference>
<evidence type="ECO:0000313" key="2">
    <source>
        <dbReference type="EMBL" id="SFE57113.1"/>
    </source>
</evidence>
<dbReference type="PANTHER" id="PTHR43798">
    <property type="entry name" value="MONOACYLGLYCEROL LIPASE"/>
    <property type="match status" value="1"/>
</dbReference>
<dbReference type="STRING" id="1045775.SAMN05216378_3579"/>
<keyword evidence="3" id="KW-1185">Reference proteome</keyword>
<dbReference type="InterPro" id="IPR050266">
    <property type="entry name" value="AB_hydrolase_sf"/>
</dbReference>
<proteinExistence type="predicted"/>
<evidence type="ECO:0000313" key="3">
    <source>
        <dbReference type="Proteomes" id="UP000198855"/>
    </source>
</evidence>
<protein>
    <submittedName>
        <fullName evidence="2">Pimeloyl-ACP methyl ester carboxylesterase</fullName>
    </submittedName>
</protein>
<feature type="domain" description="AB hydrolase-1" evidence="1">
    <location>
        <begin position="28"/>
        <end position="250"/>
    </location>
</feature>
<organism evidence="2 3">
    <name type="scientific">Paenibacillus catalpae</name>
    <dbReference type="NCBI Taxonomy" id="1045775"/>
    <lineage>
        <taxon>Bacteria</taxon>
        <taxon>Bacillati</taxon>
        <taxon>Bacillota</taxon>
        <taxon>Bacilli</taxon>
        <taxon>Bacillales</taxon>
        <taxon>Paenibacillaceae</taxon>
        <taxon>Paenibacillus</taxon>
    </lineage>
</organism>
<dbReference type="Proteomes" id="UP000198855">
    <property type="component" value="Unassembled WGS sequence"/>
</dbReference>
<sequence length="275" mass="30948">MISFDQKVGRLGEHEFAYRISGNKDKETIVMLHAAFADYTLFEEQIPYFIEHYRLILLNLPGHGLGAAAKSKLTMKDMPGMISRILTDNQIDACHLLGVSLGSLVAQAFADRYPEQARSVIMVGGYSIHKANKRIRKEQQSEGLKWIGYILFSMTKFKQYVLNVSCYSEQGRRLFEQGIRHFRRQSFQAMSGMGSFFTAKTEPVSYPMLLIVGEHDREIALEAASELHRLEPHSQLIEIPGAGHCANADAPEAFNRIMEDYLSAITLSPSAGIRT</sequence>
<dbReference type="RefSeq" id="WP_091187518.1">
    <property type="nucleotide sequence ID" value="NZ_FOMT01000003.1"/>
</dbReference>
<dbReference type="SUPFAM" id="SSF53474">
    <property type="entry name" value="alpha/beta-Hydrolases"/>
    <property type="match status" value="1"/>
</dbReference>
<evidence type="ECO:0000259" key="1">
    <source>
        <dbReference type="Pfam" id="PF00561"/>
    </source>
</evidence>